<dbReference type="InterPro" id="IPR043135">
    <property type="entry name" value="Fur_C"/>
</dbReference>
<dbReference type="Gene3D" id="1.10.10.10">
    <property type="entry name" value="Winged helix-like DNA-binding domain superfamily/Winged helix DNA-binding domain"/>
    <property type="match status" value="1"/>
</dbReference>
<evidence type="ECO:0000256" key="2">
    <source>
        <dbReference type="ARBA" id="ARBA00007957"/>
    </source>
</evidence>
<evidence type="ECO:0000256" key="3">
    <source>
        <dbReference type="ARBA" id="ARBA00011738"/>
    </source>
</evidence>
<keyword evidence="9 14" id="KW-0408">Iron</keyword>
<dbReference type="GO" id="GO:0000976">
    <property type="term" value="F:transcription cis-regulatory region binding"/>
    <property type="evidence" value="ECO:0007669"/>
    <property type="project" value="UniProtKB-ARBA"/>
</dbReference>
<feature type="compositionally biased region" description="Low complexity" evidence="16">
    <location>
        <begin position="1"/>
        <end position="13"/>
    </location>
</feature>
<keyword evidence="10 15" id="KW-0805">Transcription regulation</keyword>
<dbReference type="FunFam" id="3.30.1490.190:FF:000001">
    <property type="entry name" value="Ferric uptake regulation protein"/>
    <property type="match status" value="1"/>
</dbReference>
<feature type="binding site" evidence="14">
    <location>
        <position position="117"/>
    </location>
    <ligand>
        <name>Fe cation</name>
        <dbReference type="ChEBI" id="CHEBI:24875"/>
    </ligand>
</feature>
<accession>A0A4P7L7J9</accession>
<keyword evidence="7 13" id="KW-0479">Metal-binding</keyword>
<dbReference type="GO" id="GO:0001216">
    <property type="term" value="F:DNA-binding transcription activator activity"/>
    <property type="evidence" value="ECO:0007669"/>
    <property type="project" value="UniProtKB-ARBA"/>
</dbReference>
<feature type="binding site" evidence="13">
    <location>
        <position position="145"/>
    </location>
    <ligand>
        <name>Zn(2+)</name>
        <dbReference type="ChEBI" id="CHEBI:29105"/>
    </ligand>
</feature>
<dbReference type="OrthoDB" id="8659436at2"/>
<dbReference type="Proteomes" id="UP000295294">
    <property type="component" value="Chromosome 1"/>
</dbReference>
<reference evidence="17 18" key="1">
    <citation type="submission" date="2019-03" db="EMBL/GenBank/DDBJ databases">
        <title>Efficiently degradation of phenoxyalkanoic acid herbicides by Cupriavidus oxalaticus strain X32.</title>
        <authorList>
            <person name="Sheng X."/>
        </authorList>
    </citation>
    <scope>NUCLEOTIDE SEQUENCE [LARGE SCALE GENOMIC DNA]</scope>
    <source>
        <strain evidence="17 18">X32</strain>
    </source>
</reference>
<evidence type="ECO:0000256" key="12">
    <source>
        <dbReference type="ARBA" id="ARBA00023163"/>
    </source>
</evidence>
<evidence type="ECO:0000313" key="18">
    <source>
        <dbReference type="Proteomes" id="UP000295294"/>
    </source>
</evidence>
<comment type="subunit">
    <text evidence="3 15">Homodimer.</text>
</comment>
<feature type="region of interest" description="Disordered" evidence="16">
    <location>
        <begin position="1"/>
        <end position="21"/>
    </location>
</feature>
<dbReference type="GO" id="GO:1900705">
    <property type="term" value="P:negative regulation of siderophore biosynthetic process"/>
    <property type="evidence" value="ECO:0007669"/>
    <property type="project" value="TreeGrafter"/>
</dbReference>
<evidence type="ECO:0000256" key="14">
    <source>
        <dbReference type="PIRSR" id="PIRSR602481-2"/>
    </source>
</evidence>
<dbReference type="GO" id="GO:0005829">
    <property type="term" value="C:cytosol"/>
    <property type="evidence" value="ECO:0007669"/>
    <property type="project" value="TreeGrafter"/>
</dbReference>
<gene>
    <name evidence="15 17" type="primary">fur</name>
    <name evidence="17" type="ORF">E0W60_06600</name>
</gene>
<dbReference type="FunFam" id="1.10.10.10:FF:000007">
    <property type="entry name" value="Ferric uptake regulation protein"/>
    <property type="match status" value="1"/>
</dbReference>
<dbReference type="EMBL" id="CP038634">
    <property type="protein sequence ID" value="QBY51666.1"/>
    <property type="molecule type" value="Genomic_DNA"/>
</dbReference>
<evidence type="ECO:0000256" key="8">
    <source>
        <dbReference type="ARBA" id="ARBA00022833"/>
    </source>
</evidence>
<dbReference type="Pfam" id="PF01475">
    <property type="entry name" value="FUR"/>
    <property type="match status" value="1"/>
</dbReference>
<evidence type="ECO:0000256" key="6">
    <source>
        <dbReference type="ARBA" id="ARBA00022491"/>
    </source>
</evidence>
<comment type="similarity">
    <text evidence="2 15">Belongs to the Fur family.</text>
</comment>
<feature type="binding site" evidence="13">
    <location>
        <position position="102"/>
    </location>
    <ligand>
        <name>Zn(2+)</name>
        <dbReference type="ChEBI" id="CHEBI:29105"/>
    </ligand>
</feature>
<evidence type="ECO:0000256" key="15">
    <source>
        <dbReference type="RuleBase" id="RU364037"/>
    </source>
</evidence>
<dbReference type="SUPFAM" id="SSF46785">
    <property type="entry name" value="Winged helix' DNA-binding domain"/>
    <property type="match status" value="1"/>
</dbReference>
<dbReference type="GO" id="GO:0008270">
    <property type="term" value="F:zinc ion binding"/>
    <property type="evidence" value="ECO:0007669"/>
    <property type="project" value="TreeGrafter"/>
</dbReference>
<evidence type="ECO:0000256" key="13">
    <source>
        <dbReference type="PIRSR" id="PIRSR602481-1"/>
    </source>
</evidence>
<keyword evidence="12 15" id="KW-0804">Transcription</keyword>
<evidence type="ECO:0000256" key="9">
    <source>
        <dbReference type="ARBA" id="ARBA00023004"/>
    </source>
</evidence>
<dbReference type="Gene3D" id="3.30.1490.190">
    <property type="match status" value="1"/>
</dbReference>
<feature type="binding site" evidence="14">
    <location>
        <position position="134"/>
    </location>
    <ligand>
        <name>Fe cation</name>
        <dbReference type="ChEBI" id="CHEBI:24875"/>
    </ligand>
</feature>
<keyword evidence="6 15" id="KW-0678">Repressor</keyword>
<dbReference type="GO" id="GO:0045892">
    <property type="term" value="P:negative regulation of DNA-templated transcription"/>
    <property type="evidence" value="ECO:0007669"/>
    <property type="project" value="TreeGrafter"/>
</dbReference>
<evidence type="ECO:0000256" key="16">
    <source>
        <dbReference type="SAM" id="MobiDB-lite"/>
    </source>
</evidence>
<dbReference type="InterPro" id="IPR036388">
    <property type="entry name" value="WH-like_DNA-bd_sf"/>
</dbReference>
<evidence type="ECO:0000256" key="4">
    <source>
        <dbReference type="ARBA" id="ARBA00020910"/>
    </source>
</evidence>
<evidence type="ECO:0000256" key="11">
    <source>
        <dbReference type="ARBA" id="ARBA00023125"/>
    </source>
</evidence>
<comment type="cofactor">
    <cofactor evidence="13">
        <name>Zn(2+)</name>
        <dbReference type="ChEBI" id="CHEBI:29105"/>
    </cofactor>
    <text evidence="13">Binds 1 zinc ion per subunit.</text>
</comment>
<feature type="binding site" evidence="13">
    <location>
        <position position="105"/>
    </location>
    <ligand>
        <name>Zn(2+)</name>
        <dbReference type="ChEBI" id="CHEBI:29105"/>
    </ligand>
</feature>
<dbReference type="CDD" id="cd07153">
    <property type="entry name" value="Fur_like"/>
    <property type="match status" value="1"/>
</dbReference>
<organism evidence="17 18">
    <name type="scientific">Cupriavidus oxalaticus</name>
    <dbReference type="NCBI Taxonomy" id="96344"/>
    <lineage>
        <taxon>Bacteria</taxon>
        <taxon>Pseudomonadati</taxon>
        <taxon>Pseudomonadota</taxon>
        <taxon>Betaproteobacteria</taxon>
        <taxon>Burkholderiales</taxon>
        <taxon>Burkholderiaceae</taxon>
        <taxon>Cupriavidus</taxon>
    </lineage>
</organism>
<keyword evidence="5 15" id="KW-0963">Cytoplasm</keyword>
<evidence type="ECO:0000256" key="5">
    <source>
        <dbReference type="ARBA" id="ARBA00022490"/>
    </source>
</evidence>
<dbReference type="STRING" id="1349762.GCA_001592245_01227"/>
<name>A0A4P7L7J9_9BURK</name>
<evidence type="ECO:0000256" key="10">
    <source>
        <dbReference type="ARBA" id="ARBA00023015"/>
    </source>
</evidence>
<dbReference type="InterPro" id="IPR002481">
    <property type="entry name" value="FUR"/>
</dbReference>
<sequence>MPMSSAMSSEQSSPIHLKRAGLKATSPRMRILEVFRTSARRHLSAEDVYRILLTQDEDAGLSTVYRVLNQLVQADILLRHTFESDHAVFELNEGGHHDHLICVACGRVEEFRDESIEQRQRQVAADNAFILREHMLVLYGVCPECRAGAADETHLSAALPTQA</sequence>
<feature type="binding site" evidence="14">
    <location>
        <position position="96"/>
    </location>
    <ligand>
        <name>Fe cation</name>
        <dbReference type="ChEBI" id="CHEBI:24875"/>
    </ligand>
</feature>
<dbReference type="GO" id="GO:0032993">
    <property type="term" value="C:protein-DNA complex"/>
    <property type="evidence" value="ECO:0007669"/>
    <property type="project" value="UniProtKB-ARBA"/>
</dbReference>
<dbReference type="AlphaFoldDB" id="A0A4P7L7J9"/>
<dbReference type="PANTHER" id="PTHR33202:SF2">
    <property type="entry name" value="FERRIC UPTAKE REGULATION PROTEIN"/>
    <property type="match status" value="1"/>
</dbReference>
<evidence type="ECO:0000256" key="7">
    <source>
        <dbReference type="ARBA" id="ARBA00022723"/>
    </source>
</evidence>
<comment type="subcellular location">
    <subcellularLocation>
        <location evidence="1 15">Cytoplasm</location>
    </subcellularLocation>
</comment>
<dbReference type="KEGG" id="cox:E0W60_06600"/>
<dbReference type="PANTHER" id="PTHR33202">
    <property type="entry name" value="ZINC UPTAKE REGULATION PROTEIN"/>
    <property type="match status" value="1"/>
</dbReference>
<keyword evidence="11 15" id="KW-0238">DNA-binding</keyword>
<evidence type="ECO:0000256" key="1">
    <source>
        <dbReference type="ARBA" id="ARBA00004496"/>
    </source>
</evidence>
<feature type="binding site" evidence="14">
    <location>
        <position position="98"/>
    </location>
    <ligand>
        <name>Fe cation</name>
        <dbReference type="ChEBI" id="CHEBI:24875"/>
    </ligand>
</feature>
<evidence type="ECO:0000313" key="17">
    <source>
        <dbReference type="EMBL" id="QBY51666.1"/>
    </source>
</evidence>
<feature type="binding site" evidence="13">
    <location>
        <position position="142"/>
    </location>
    <ligand>
        <name>Zn(2+)</name>
        <dbReference type="ChEBI" id="CHEBI:29105"/>
    </ligand>
</feature>
<proteinExistence type="inferred from homology"/>
<dbReference type="InterPro" id="IPR036390">
    <property type="entry name" value="WH_DNA-bd_sf"/>
</dbReference>
<comment type="cofactor">
    <cofactor evidence="14">
        <name>Mn(2+)</name>
        <dbReference type="ChEBI" id="CHEBI:29035"/>
    </cofactor>
    <cofactor evidence="14">
        <name>Fe(2+)</name>
        <dbReference type="ChEBI" id="CHEBI:29033"/>
    </cofactor>
    <text evidence="14">Binds 1 Mn(2+) or Fe(2+) ion per subunit.</text>
</comment>
<dbReference type="NCBIfam" id="NF006999">
    <property type="entry name" value="PRK09462.1"/>
    <property type="match status" value="1"/>
</dbReference>
<protein>
    <recommendedName>
        <fullName evidence="4 15">Ferric uptake regulation protein</fullName>
    </recommendedName>
</protein>
<keyword evidence="8 13" id="KW-0862">Zinc</keyword>